<dbReference type="Pfam" id="PF15979">
    <property type="entry name" value="Glyco_hydro_115"/>
    <property type="match status" value="1"/>
</dbReference>
<proteinExistence type="predicted"/>
<organism evidence="2 3">
    <name type="scientific">Evansella caseinilytica</name>
    <dbReference type="NCBI Taxonomy" id="1503961"/>
    <lineage>
        <taxon>Bacteria</taxon>
        <taxon>Bacillati</taxon>
        <taxon>Bacillota</taxon>
        <taxon>Bacilli</taxon>
        <taxon>Bacillales</taxon>
        <taxon>Bacillaceae</taxon>
        <taxon>Evansella</taxon>
    </lineage>
</organism>
<dbReference type="InterPro" id="IPR031924">
    <property type="entry name" value="GH115"/>
</dbReference>
<evidence type="ECO:0000313" key="2">
    <source>
        <dbReference type="EMBL" id="SDZ47727.1"/>
    </source>
</evidence>
<dbReference type="SUPFAM" id="SSF55545">
    <property type="entry name" value="beta-N-acetylhexosaminidase-like domain"/>
    <property type="match status" value="1"/>
</dbReference>
<name>A0A1H3TCP8_9BACI</name>
<gene>
    <name evidence="2" type="ORF">SAMN05421736_1143</name>
</gene>
<accession>A0A1H3TCP8</accession>
<evidence type="ECO:0000256" key="1">
    <source>
        <dbReference type="ARBA" id="ARBA00022801"/>
    </source>
</evidence>
<dbReference type="PANTHER" id="PTHR37842">
    <property type="match status" value="1"/>
</dbReference>
<dbReference type="InterPro" id="IPR029018">
    <property type="entry name" value="Hex-like_dom2"/>
</dbReference>
<reference evidence="3" key="1">
    <citation type="submission" date="2016-10" db="EMBL/GenBank/DDBJ databases">
        <authorList>
            <person name="Varghese N."/>
            <person name="Submissions S."/>
        </authorList>
    </citation>
    <scope>NUCLEOTIDE SEQUENCE [LARGE SCALE GENOMIC DNA]</scope>
    <source>
        <strain evidence="3">SP</strain>
    </source>
</reference>
<dbReference type="GO" id="GO:0005975">
    <property type="term" value="P:carbohydrate metabolic process"/>
    <property type="evidence" value="ECO:0007669"/>
    <property type="project" value="UniProtKB-ARBA"/>
</dbReference>
<evidence type="ECO:0000313" key="3">
    <source>
        <dbReference type="Proteomes" id="UP000198935"/>
    </source>
</evidence>
<dbReference type="Gene3D" id="3.30.379.10">
    <property type="entry name" value="Chitobiase/beta-hexosaminidase domain 2-like"/>
    <property type="match status" value="1"/>
</dbReference>
<protein>
    <submittedName>
        <fullName evidence="2">Glycosyl hydrolase family 115</fullName>
    </submittedName>
</protein>
<keyword evidence="3" id="KW-1185">Reference proteome</keyword>
<sequence>MFLLSHATAIVAPTNLAKPVQYGLQMLVRDMEKVFGQKPQVNAGTSEWTIELRYASEEECSSLEEEAFRLHFQMGDGNSVMTIVGRDDLGLVYGMLHISKKYLEIDPFWFWAEIPVSRKEAVWIPAEEQESARPAVRYRGWFVNDEVCLIGWRKEYPPTEEIWFPVFETLLRCGGNMVIPGTDLPRSGIHHQLAHDMGLWVTHHHAEPLGAEMFLRAYPGVTPSYAQHPELFERLWREAIEKQKDEKIIWVLSFRGQGDAPFWSMDPVFDTPEKRGAMISKVVWRQYELIKEYVKHPVCCIALYGEISELYSGGYLDLPPDVIKVWADNGYGKMVSRRQGNENFRISSLPELSDSGKHGIYYHITFHDLQASNHFTMSPYSPQLMKQEIAAAFQAKANTYLLLNSGNIRQHLYTLDIVSEIWCFGTIDLEKQLCSYLRRFFSSHHQEMQELYERYFQSAIAYGKEEDEKAGEEFYHHPARKIISHWLTGKVDQTNEQLIWATGNVSFADQVRWYQQKCAAGSRRWSRLKKRGQEVMELLSEEDKIRFYDQFLFAIELHDTGCRGAVNLCQAYFAFKEEKYPLAFVHASQAHWDYREGLEALTRSEHGKWKNFYRLDVLTNIKSTVDNVDTLRRFIRMFGDSPDFFLWYKQYLMPETEKYIYLENTHRAVLEDDELARMLKKKFAADGKLPETGEAFK</sequence>
<keyword evidence="1 2" id="KW-0378">Hydrolase</keyword>
<dbReference type="OrthoDB" id="8727830at2"/>
<dbReference type="InterPro" id="IPR042301">
    <property type="entry name" value="GH115_sf"/>
</dbReference>
<dbReference type="Proteomes" id="UP000198935">
    <property type="component" value="Unassembled WGS sequence"/>
</dbReference>
<dbReference type="AlphaFoldDB" id="A0A1H3TCP8"/>
<dbReference type="Gene3D" id="3.20.20.520">
    <property type="entry name" value="Glycosyl hydrolase family 115"/>
    <property type="match status" value="1"/>
</dbReference>
<dbReference type="PANTHER" id="PTHR37842:SF2">
    <property type="entry name" value="GYLCOSYL HYDROLASE 115 C-TERMINAL DOMAIN-CONTAINING PROTEIN"/>
    <property type="match status" value="1"/>
</dbReference>
<dbReference type="EMBL" id="FNPI01000014">
    <property type="protein sequence ID" value="SDZ47727.1"/>
    <property type="molecule type" value="Genomic_DNA"/>
</dbReference>
<dbReference type="STRING" id="1503961.SAMN05421736_1143"/>
<dbReference type="GO" id="GO:0016787">
    <property type="term" value="F:hydrolase activity"/>
    <property type="evidence" value="ECO:0007669"/>
    <property type="project" value="UniProtKB-KW"/>
</dbReference>